<dbReference type="SUPFAM" id="SSF101790">
    <property type="entry name" value="Aminomethyltransferase beta-barrel domain"/>
    <property type="match status" value="1"/>
</dbReference>
<dbReference type="EMBL" id="CP031124">
    <property type="protein sequence ID" value="AXF85198.1"/>
    <property type="molecule type" value="Genomic_DNA"/>
</dbReference>
<dbReference type="NCBIfam" id="TIGR00528">
    <property type="entry name" value="gcvT"/>
    <property type="match status" value="1"/>
</dbReference>
<evidence type="ECO:0000256" key="5">
    <source>
        <dbReference type="ARBA" id="ARBA00031395"/>
    </source>
</evidence>
<keyword evidence="3 7" id="KW-0032">Aminotransferase</keyword>
<comment type="catalytic activity">
    <reaction evidence="6 7">
        <text>N(6)-[(R)-S(8)-aminomethyldihydrolipoyl]-L-lysyl-[protein] + (6S)-5,6,7,8-tetrahydrofolate = N(6)-[(R)-dihydrolipoyl]-L-lysyl-[protein] + (6R)-5,10-methylene-5,6,7,8-tetrahydrofolate + NH4(+)</text>
        <dbReference type="Rhea" id="RHEA:16945"/>
        <dbReference type="Rhea" id="RHEA-COMP:10475"/>
        <dbReference type="Rhea" id="RHEA-COMP:10492"/>
        <dbReference type="ChEBI" id="CHEBI:15636"/>
        <dbReference type="ChEBI" id="CHEBI:28938"/>
        <dbReference type="ChEBI" id="CHEBI:57453"/>
        <dbReference type="ChEBI" id="CHEBI:83100"/>
        <dbReference type="ChEBI" id="CHEBI:83143"/>
        <dbReference type="EC" id="2.1.2.10"/>
    </reaction>
</comment>
<dbReference type="FunFam" id="3.30.70.1400:FF:000001">
    <property type="entry name" value="Aminomethyltransferase"/>
    <property type="match status" value="1"/>
</dbReference>
<dbReference type="GO" id="GO:0032259">
    <property type="term" value="P:methylation"/>
    <property type="evidence" value="ECO:0007669"/>
    <property type="project" value="UniProtKB-KW"/>
</dbReference>
<feature type="domain" description="Aminomethyltransferase C-terminal" evidence="10">
    <location>
        <begin position="280"/>
        <end position="354"/>
    </location>
</feature>
<proteinExistence type="inferred from homology"/>
<dbReference type="Pfam" id="PF08669">
    <property type="entry name" value="GCV_T_C"/>
    <property type="match status" value="1"/>
</dbReference>
<evidence type="ECO:0000259" key="10">
    <source>
        <dbReference type="Pfam" id="PF08669"/>
    </source>
</evidence>
<dbReference type="SUPFAM" id="SSF103025">
    <property type="entry name" value="Folate-binding domain"/>
    <property type="match status" value="1"/>
</dbReference>
<dbReference type="Pfam" id="PF01571">
    <property type="entry name" value="GCV_T"/>
    <property type="match status" value="1"/>
</dbReference>
<organism evidence="11 12">
    <name type="scientific">Ephemeroptericola cinctiostellae</name>
    <dbReference type="NCBI Taxonomy" id="2268024"/>
    <lineage>
        <taxon>Bacteria</taxon>
        <taxon>Pseudomonadati</taxon>
        <taxon>Pseudomonadota</taxon>
        <taxon>Betaproteobacteria</taxon>
        <taxon>Burkholderiales</taxon>
        <taxon>Burkholderiaceae</taxon>
        <taxon>Ephemeroptericola</taxon>
    </lineage>
</organism>
<evidence type="ECO:0000256" key="8">
    <source>
        <dbReference type="PIRSR" id="PIRSR006487-1"/>
    </source>
</evidence>
<dbReference type="PANTHER" id="PTHR43757">
    <property type="entry name" value="AMINOMETHYLTRANSFERASE"/>
    <property type="match status" value="1"/>
</dbReference>
<dbReference type="InterPro" id="IPR029043">
    <property type="entry name" value="GcvT/YgfZ_C"/>
</dbReference>
<dbReference type="RefSeq" id="WP_114563922.1">
    <property type="nucleotide sequence ID" value="NZ_CP031124.1"/>
</dbReference>
<dbReference type="PIRSF" id="PIRSF006487">
    <property type="entry name" value="GcvT"/>
    <property type="match status" value="1"/>
</dbReference>
<dbReference type="InterPro" id="IPR022903">
    <property type="entry name" value="GcvT_bac"/>
</dbReference>
<dbReference type="PANTHER" id="PTHR43757:SF2">
    <property type="entry name" value="AMINOMETHYLTRANSFERASE, MITOCHONDRIAL"/>
    <property type="match status" value="1"/>
</dbReference>
<dbReference type="Gene3D" id="4.10.1250.10">
    <property type="entry name" value="Aminomethyltransferase fragment"/>
    <property type="match status" value="1"/>
</dbReference>
<gene>
    <name evidence="7 11" type="primary">gcvT</name>
    <name evidence="11" type="ORF">DTO96_100924</name>
</gene>
<dbReference type="FunFam" id="4.10.1250.10:FF:000001">
    <property type="entry name" value="Aminomethyltransferase"/>
    <property type="match status" value="1"/>
</dbReference>
<dbReference type="EC" id="2.1.2.10" evidence="2 7"/>
<evidence type="ECO:0000256" key="1">
    <source>
        <dbReference type="ARBA" id="ARBA00008609"/>
    </source>
</evidence>
<dbReference type="InterPro" id="IPR006223">
    <property type="entry name" value="GcvT"/>
</dbReference>
<evidence type="ECO:0000256" key="7">
    <source>
        <dbReference type="HAMAP-Rule" id="MF_00259"/>
    </source>
</evidence>
<evidence type="ECO:0000259" key="9">
    <source>
        <dbReference type="Pfam" id="PF01571"/>
    </source>
</evidence>
<dbReference type="Gene3D" id="3.30.70.1400">
    <property type="entry name" value="Aminomethyltransferase beta-barrel domains"/>
    <property type="match status" value="1"/>
</dbReference>
<dbReference type="GO" id="GO:0004047">
    <property type="term" value="F:aminomethyltransferase activity"/>
    <property type="evidence" value="ECO:0007669"/>
    <property type="project" value="UniProtKB-UniRule"/>
</dbReference>
<comment type="function">
    <text evidence="7">The glycine cleavage system catalyzes the degradation of glycine.</text>
</comment>
<comment type="similarity">
    <text evidence="1 7">Belongs to the GcvT family.</text>
</comment>
<dbReference type="KEGG" id="hyf:DTO96_100924"/>
<dbReference type="GO" id="GO:0005960">
    <property type="term" value="C:glycine cleavage complex"/>
    <property type="evidence" value="ECO:0007669"/>
    <property type="project" value="InterPro"/>
</dbReference>
<accession>A0A345DA10</accession>
<dbReference type="GO" id="GO:0005829">
    <property type="term" value="C:cytosol"/>
    <property type="evidence" value="ECO:0007669"/>
    <property type="project" value="TreeGrafter"/>
</dbReference>
<dbReference type="InterPro" id="IPR028896">
    <property type="entry name" value="GcvT/YgfZ/DmdA"/>
</dbReference>
<feature type="binding site" evidence="8">
    <location>
        <position position="202"/>
    </location>
    <ligand>
        <name>substrate</name>
    </ligand>
</feature>
<name>A0A345DA10_9BURK</name>
<evidence type="ECO:0000256" key="3">
    <source>
        <dbReference type="ARBA" id="ARBA00022576"/>
    </source>
</evidence>
<dbReference type="InterPro" id="IPR027266">
    <property type="entry name" value="TrmE/GcvT-like"/>
</dbReference>
<reference evidence="12" key="1">
    <citation type="submission" date="2018-07" db="EMBL/GenBank/DDBJ databases">
        <authorList>
            <person name="Kim H."/>
        </authorList>
    </citation>
    <scope>NUCLEOTIDE SEQUENCE [LARGE SCALE GENOMIC DNA]</scope>
    <source>
        <strain evidence="12">F02</strain>
    </source>
</reference>
<evidence type="ECO:0000313" key="11">
    <source>
        <dbReference type="EMBL" id="AXF85198.1"/>
    </source>
</evidence>
<dbReference type="NCBIfam" id="NF001567">
    <property type="entry name" value="PRK00389.1"/>
    <property type="match status" value="1"/>
</dbReference>
<evidence type="ECO:0000256" key="4">
    <source>
        <dbReference type="ARBA" id="ARBA00022679"/>
    </source>
</evidence>
<dbReference type="InterPro" id="IPR006222">
    <property type="entry name" value="GCVT_N"/>
</dbReference>
<dbReference type="GO" id="GO:0008168">
    <property type="term" value="F:methyltransferase activity"/>
    <property type="evidence" value="ECO:0007669"/>
    <property type="project" value="UniProtKB-KW"/>
</dbReference>
<protein>
    <recommendedName>
        <fullName evidence="2 7">Aminomethyltransferase</fullName>
        <ecNumber evidence="2 7">2.1.2.10</ecNumber>
    </recommendedName>
    <alternativeName>
        <fullName evidence="5 7">Glycine cleavage system T protein</fullName>
    </alternativeName>
</protein>
<keyword evidence="12" id="KW-1185">Reference proteome</keyword>
<sequence>MTLKHTVLHSTHIAAQARMVDFGGWDMPVNYGSQIEEHHTVRSDAGMFDVSHMRVVDITGDKVRDFLRYVLANNVDKLQIAGKALYSCMLRPNGGVIDDLIVYYFSEDFFRLVVNAGTADKDIEWLNAQNAEGQFGLVIEPRPDFALIAVQGPNARAKVWATFPFTQAPSEPLKPFNTARIEHDGGEWMVARTGYTGEDGFEIAVPATIAADVWTQLTANGVRPAGLGARDTLRLEAGMNLYGQDMDENINPLNAGLAWTVDLVSERDFIGKSALSQSAQLVGLVLLDKGVLRSHQTVETVHGEGETTSGTFSPTMQQSIAFARVPVGVEIGDTVQVIIRDKKLNAKVVKLPFVRNGKVLV</sequence>
<evidence type="ECO:0000313" key="12">
    <source>
        <dbReference type="Proteomes" id="UP000252182"/>
    </source>
</evidence>
<comment type="subunit">
    <text evidence="7">The glycine cleavage system is composed of four proteins: P, T, L and H.</text>
</comment>
<keyword evidence="4 7" id="KW-0808">Transferase</keyword>
<dbReference type="OrthoDB" id="9774591at2"/>
<dbReference type="GO" id="GO:0019464">
    <property type="term" value="P:glycine decarboxylation via glycine cleavage system"/>
    <property type="evidence" value="ECO:0007669"/>
    <property type="project" value="UniProtKB-UniRule"/>
</dbReference>
<dbReference type="InterPro" id="IPR013977">
    <property type="entry name" value="GcvT_C"/>
</dbReference>
<dbReference type="Proteomes" id="UP000252182">
    <property type="component" value="Chromosome"/>
</dbReference>
<evidence type="ECO:0000256" key="6">
    <source>
        <dbReference type="ARBA" id="ARBA00047665"/>
    </source>
</evidence>
<dbReference type="Gene3D" id="2.40.30.110">
    <property type="entry name" value="Aminomethyltransferase beta-barrel domains"/>
    <property type="match status" value="1"/>
</dbReference>
<feature type="domain" description="GCVT N-terminal" evidence="9">
    <location>
        <begin position="8"/>
        <end position="263"/>
    </location>
</feature>
<keyword evidence="11" id="KW-0489">Methyltransferase</keyword>
<dbReference type="AlphaFoldDB" id="A0A345DA10"/>
<dbReference type="Gene3D" id="3.30.1360.120">
    <property type="entry name" value="Probable tRNA modification gtpase trme, domain 1"/>
    <property type="match status" value="1"/>
</dbReference>
<dbReference type="HAMAP" id="MF_00259">
    <property type="entry name" value="GcvT"/>
    <property type="match status" value="1"/>
</dbReference>
<dbReference type="GO" id="GO:0008483">
    <property type="term" value="F:transaminase activity"/>
    <property type="evidence" value="ECO:0007669"/>
    <property type="project" value="UniProtKB-KW"/>
</dbReference>
<evidence type="ECO:0000256" key="2">
    <source>
        <dbReference type="ARBA" id="ARBA00012616"/>
    </source>
</evidence>